<dbReference type="Gene3D" id="3.20.20.190">
    <property type="entry name" value="Phosphatidylinositol (PI) phosphodiesterase"/>
    <property type="match status" value="1"/>
</dbReference>
<dbReference type="Pfam" id="PF03009">
    <property type="entry name" value="GDPD"/>
    <property type="match status" value="1"/>
</dbReference>
<dbReference type="GO" id="GO:0008081">
    <property type="term" value="F:phosphoric diester hydrolase activity"/>
    <property type="evidence" value="ECO:0007669"/>
    <property type="project" value="InterPro"/>
</dbReference>
<evidence type="ECO:0000259" key="1">
    <source>
        <dbReference type="PROSITE" id="PS51704"/>
    </source>
</evidence>
<accession>A0A9X3B8R9</accession>
<dbReference type="PANTHER" id="PTHR43805">
    <property type="entry name" value="GLYCEROPHOSPHORYL DIESTER PHOSPHODIESTERASE"/>
    <property type="match status" value="1"/>
</dbReference>
<evidence type="ECO:0000313" key="3">
    <source>
        <dbReference type="Proteomes" id="UP001149009"/>
    </source>
</evidence>
<dbReference type="GO" id="GO:0006629">
    <property type="term" value="P:lipid metabolic process"/>
    <property type="evidence" value="ECO:0007669"/>
    <property type="project" value="InterPro"/>
</dbReference>
<dbReference type="SUPFAM" id="SSF51695">
    <property type="entry name" value="PLC-like phosphodiesterases"/>
    <property type="match status" value="1"/>
</dbReference>
<keyword evidence="3" id="KW-1185">Reference proteome</keyword>
<dbReference type="EMBL" id="JAODNV010000004">
    <property type="protein sequence ID" value="MCT8989316.1"/>
    <property type="molecule type" value="Genomic_DNA"/>
</dbReference>
<evidence type="ECO:0000313" key="2">
    <source>
        <dbReference type="EMBL" id="MCT8989316.1"/>
    </source>
</evidence>
<comment type="caution">
    <text evidence="2">The sequence shown here is derived from an EMBL/GenBank/DDBJ whole genome shotgun (WGS) entry which is preliminary data.</text>
</comment>
<organism evidence="2 3">
    <name type="scientific">Chelativorans petroleitrophicus</name>
    <dbReference type="NCBI Taxonomy" id="2975484"/>
    <lineage>
        <taxon>Bacteria</taxon>
        <taxon>Pseudomonadati</taxon>
        <taxon>Pseudomonadota</taxon>
        <taxon>Alphaproteobacteria</taxon>
        <taxon>Hyphomicrobiales</taxon>
        <taxon>Phyllobacteriaceae</taxon>
        <taxon>Chelativorans</taxon>
    </lineage>
</organism>
<reference evidence="2" key="1">
    <citation type="submission" date="2022-08" db="EMBL/GenBank/DDBJ databases">
        <title>Chelativorans sichuanense sp. nov., a paraffin oil-degrading bacterium isolated from a mixture of oil-based drill cuttings and paddy soil.</title>
        <authorList>
            <person name="Yu J."/>
            <person name="Liu H."/>
            <person name="Chen Q."/>
        </authorList>
    </citation>
    <scope>NUCLEOTIDE SEQUENCE</scope>
    <source>
        <strain evidence="2">SCAU 2101</strain>
    </source>
</reference>
<protein>
    <submittedName>
        <fullName evidence="2">Glycerophosphodiester phosphodiesterase family protein</fullName>
    </submittedName>
</protein>
<proteinExistence type="predicted"/>
<dbReference type="PROSITE" id="PS51704">
    <property type="entry name" value="GP_PDE"/>
    <property type="match status" value="1"/>
</dbReference>
<gene>
    <name evidence="2" type="ORF">NYR54_03245</name>
</gene>
<name>A0A9X3B8R9_9HYPH</name>
<dbReference type="Proteomes" id="UP001149009">
    <property type="component" value="Unassembled WGS sequence"/>
</dbReference>
<feature type="domain" description="GP-PDE" evidence="1">
    <location>
        <begin position="1"/>
        <end position="265"/>
    </location>
</feature>
<dbReference type="AlphaFoldDB" id="A0A9X3B8R9"/>
<dbReference type="InterPro" id="IPR030395">
    <property type="entry name" value="GP_PDE_dom"/>
</dbReference>
<dbReference type="PANTHER" id="PTHR43805:SF1">
    <property type="entry name" value="GP-PDE DOMAIN-CONTAINING PROTEIN"/>
    <property type="match status" value="1"/>
</dbReference>
<sequence length="276" mass="30132">MRLKWHRLRRRRRDPLFDAETLAEGLRLGASMEVDLRVTRDGDFAVLHDGTLDRETDGTGAVAECTGEEIRALHYRSAGAPRPVLLASDLAQALGPGHPEALLQLDMKDDVSAVGQTGVERLATFFAGCEGKLVVSGDSTELTLAISERLPGIERGLEPSFRLLDLYRAGRKSDLAGQLVQELKGPTRPHIVYLSWELVLPAKADGIDLIGICHDHGALVDAWTFNPANPEAGFSDEEWEKFSALLELGADQITTDEAIATERAYRARVQAGGVNR</sequence>
<dbReference type="InterPro" id="IPR017946">
    <property type="entry name" value="PLC-like_Pdiesterase_TIM-brl"/>
</dbReference>